<feature type="transmembrane region" description="Helical" evidence="1">
    <location>
        <begin position="59"/>
        <end position="82"/>
    </location>
</feature>
<protein>
    <submittedName>
        <fullName evidence="2">Uncharacterized protein</fullName>
    </submittedName>
</protein>
<dbReference type="AlphaFoldDB" id="A0A9W6ZZ86"/>
<dbReference type="EMBL" id="BLQM01000097">
    <property type="protein sequence ID" value="GMH63057.1"/>
    <property type="molecule type" value="Genomic_DNA"/>
</dbReference>
<comment type="caution">
    <text evidence="2">The sequence shown here is derived from an EMBL/GenBank/DDBJ whole genome shotgun (WGS) entry which is preliminary data.</text>
</comment>
<feature type="transmembrane region" description="Helical" evidence="1">
    <location>
        <begin position="89"/>
        <end position="111"/>
    </location>
</feature>
<reference evidence="3" key="1">
    <citation type="journal article" date="2023" name="Commun. Biol.">
        <title>Genome analysis of Parmales, the sister group of diatoms, reveals the evolutionary specialization of diatoms from phago-mixotrophs to photoautotrophs.</title>
        <authorList>
            <person name="Ban H."/>
            <person name="Sato S."/>
            <person name="Yoshikawa S."/>
            <person name="Yamada K."/>
            <person name="Nakamura Y."/>
            <person name="Ichinomiya M."/>
            <person name="Sato N."/>
            <person name="Blanc-Mathieu R."/>
            <person name="Endo H."/>
            <person name="Kuwata A."/>
            <person name="Ogata H."/>
        </authorList>
    </citation>
    <scope>NUCLEOTIDE SEQUENCE [LARGE SCALE GENOMIC DNA]</scope>
</reference>
<keyword evidence="1" id="KW-0472">Membrane</keyword>
<evidence type="ECO:0000313" key="2">
    <source>
        <dbReference type="EMBL" id="GMH63057.1"/>
    </source>
</evidence>
<sequence length="178" mass="20340">MSSSHSEQFSDRSEDVASGDGSIKEMMLRGTVEIIHRHLQTDSQGNPLQENEETRIGDIGVGTFVLLIVVLTYIAICCFGSMIKRPGWLYCWSTFFATIIIVFLFCAQRTSRWVTEEETVQDVDDLFNARLFLGIFLIWSTFWTCCAYTYWHLTPNVQAADLELNSQESAFVKARPLF</sequence>
<name>A0A9W6ZZ86_9STRA</name>
<organism evidence="2 3">
    <name type="scientific">Triparma laevis f. inornata</name>
    <dbReference type="NCBI Taxonomy" id="1714386"/>
    <lineage>
        <taxon>Eukaryota</taxon>
        <taxon>Sar</taxon>
        <taxon>Stramenopiles</taxon>
        <taxon>Ochrophyta</taxon>
        <taxon>Bolidophyceae</taxon>
        <taxon>Parmales</taxon>
        <taxon>Triparmaceae</taxon>
        <taxon>Triparma</taxon>
    </lineage>
</organism>
<proteinExistence type="predicted"/>
<evidence type="ECO:0000313" key="3">
    <source>
        <dbReference type="Proteomes" id="UP001162640"/>
    </source>
</evidence>
<feature type="transmembrane region" description="Helical" evidence="1">
    <location>
        <begin position="131"/>
        <end position="151"/>
    </location>
</feature>
<keyword evidence="1" id="KW-0812">Transmembrane</keyword>
<accession>A0A9W6ZZ86</accession>
<keyword evidence="1" id="KW-1133">Transmembrane helix</keyword>
<evidence type="ECO:0000256" key="1">
    <source>
        <dbReference type="SAM" id="Phobius"/>
    </source>
</evidence>
<gene>
    <name evidence="2" type="ORF">TL16_g03618</name>
</gene>
<dbReference type="Proteomes" id="UP001162640">
    <property type="component" value="Unassembled WGS sequence"/>
</dbReference>